<dbReference type="CDD" id="cd06558">
    <property type="entry name" value="crotonase-like"/>
    <property type="match status" value="1"/>
</dbReference>
<dbReference type="RefSeq" id="WP_011644185.1">
    <property type="nucleotide sequence ID" value="NC_008347.1"/>
</dbReference>
<dbReference type="InterPro" id="IPR051053">
    <property type="entry name" value="ECH/Chromodomain_protein"/>
</dbReference>
<dbReference type="OrthoDB" id="5730382at2"/>
<evidence type="ECO:0000256" key="4">
    <source>
        <dbReference type="ARBA" id="ARBA00023235"/>
    </source>
</evidence>
<evidence type="ECO:0000256" key="3">
    <source>
        <dbReference type="ARBA" id="ARBA00023140"/>
    </source>
</evidence>
<gene>
    <name evidence="5" type="ordered locus">Mmar10_2248</name>
</gene>
<name>Q0AMF3_MARMM</name>
<evidence type="ECO:0000313" key="6">
    <source>
        <dbReference type="Proteomes" id="UP000001964"/>
    </source>
</evidence>
<sequence>MSEQVLVETADRIRTIRFNRPTKKNALTQDMYDAAAEALESADTDPSVRVSIITGTDGVFTAGNDIVDFTQRPPDFNEHDVPPVRRFMLALLNAQKPVVAAVDGLAIGIGVTLLLHCDLVVASDRAVFKTPFVDLALAPEFASSQLMPRIFGHAVAAELLLLGETWDATRARETGLVNRVTEPGKLDETARFIAAILAAKAPTSLKASKALMRQPVESIEDRMDRENAIFASQLQSPEFAEAAAAFLERRAPDFDKLG</sequence>
<keyword evidence="4 5" id="KW-0413">Isomerase</keyword>
<dbReference type="eggNOG" id="COG1024">
    <property type="taxonomic scope" value="Bacteria"/>
</dbReference>
<dbReference type="Gene3D" id="1.10.12.10">
    <property type="entry name" value="Lyase 2-enoyl-coa Hydratase, Chain A, domain 2"/>
    <property type="match status" value="1"/>
</dbReference>
<dbReference type="HOGENOM" id="CLU_009834_7_2_5"/>
<evidence type="ECO:0000313" key="5">
    <source>
        <dbReference type="EMBL" id="ABI66540.1"/>
    </source>
</evidence>
<reference evidence="5 6" key="1">
    <citation type="submission" date="2006-08" db="EMBL/GenBank/DDBJ databases">
        <title>Complete sequence of Maricaulis maris MCS10.</title>
        <authorList>
            <consortium name="US DOE Joint Genome Institute"/>
            <person name="Copeland A."/>
            <person name="Lucas S."/>
            <person name="Lapidus A."/>
            <person name="Barry K."/>
            <person name="Detter J.C."/>
            <person name="Glavina del Rio T."/>
            <person name="Hammon N."/>
            <person name="Israni S."/>
            <person name="Dalin E."/>
            <person name="Tice H."/>
            <person name="Pitluck S."/>
            <person name="Saunders E."/>
            <person name="Brettin T."/>
            <person name="Bruce D."/>
            <person name="Han C."/>
            <person name="Tapia R."/>
            <person name="Gilna P."/>
            <person name="Schmutz J."/>
            <person name="Larimer F."/>
            <person name="Land M."/>
            <person name="Hauser L."/>
            <person name="Kyrpides N."/>
            <person name="Mikhailova N."/>
            <person name="Viollier P."/>
            <person name="Stephens C."/>
            <person name="Richardson P."/>
        </authorList>
    </citation>
    <scope>NUCLEOTIDE SEQUENCE [LARGE SCALE GENOMIC DNA]</scope>
    <source>
        <strain evidence="5 6">MCS10</strain>
    </source>
</reference>
<dbReference type="InterPro" id="IPR029045">
    <property type="entry name" value="ClpP/crotonase-like_dom_sf"/>
</dbReference>
<comment type="subcellular location">
    <subcellularLocation>
        <location evidence="1">Peroxisome</location>
    </subcellularLocation>
</comment>
<dbReference type="GO" id="GO:0004165">
    <property type="term" value="F:delta(3)-delta(2)-enoyl-CoA isomerase activity"/>
    <property type="evidence" value="ECO:0007669"/>
    <property type="project" value="UniProtKB-ARBA"/>
</dbReference>
<evidence type="ECO:0000256" key="2">
    <source>
        <dbReference type="ARBA" id="ARBA00005254"/>
    </source>
</evidence>
<dbReference type="SUPFAM" id="SSF52096">
    <property type="entry name" value="ClpP/crotonase"/>
    <property type="match status" value="1"/>
</dbReference>
<dbReference type="Gene3D" id="3.90.226.10">
    <property type="entry name" value="2-enoyl-CoA Hydratase, Chain A, domain 1"/>
    <property type="match status" value="1"/>
</dbReference>
<dbReference type="AlphaFoldDB" id="Q0AMF3"/>
<protein>
    <submittedName>
        <fullName evidence="5">Enoyl-CoA hydratase/isomerase</fullName>
    </submittedName>
</protein>
<comment type="similarity">
    <text evidence="2">Belongs to the enoyl-CoA hydratase/isomerase family.</text>
</comment>
<evidence type="ECO:0000256" key="1">
    <source>
        <dbReference type="ARBA" id="ARBA00004275"/>
    </source>
</evidence>
<dbReference type="InterPro" id="IPR001753">
    <property type="entry name" value="Enoyl-CoA_hydra/iso"/>
</dbReference>
<organism evidence="5 6">
    <name type="scientific">Maricaulis maris (strain MCS10)</name>
    <name type="common">Caulobacter maris</name>
    <dbReference type="NCBI Taxonomy" id="394221"/>
    <lineage>
        <taxon>Bacteria</taxon>
        <taxon>Pseudomonadati</taxon>
        <taxon>Pseudomonadota</taxon>
        <taxon>Alphaproteobacteria</taxon>
        <taxon>Maricaulales</taxon>
        <taxon>Maricaulaceae</taxon>
        <taxon>Maricaulis</taxon>
    </lineage>
</organism>
<dbReference type="EMBL" id="CP000449">
    <property type="protein sequence ID" value="ABI66540.1"/>
    <property type="molecule type" value="Genomic_DNA"/>
</dbReference>
<keyword evidence="3" id="KW-0576">Peroxisome</keyword>
<dbReference type="STRING" id="394221.Mmar10_2248"/>
<dbReference type="PANTHER" id="PTHR43684:SF1">
    <property type="entry name" value="ENOYL-COA DELTA ISOMERASE 2"/>
    <property type="match status" value="1"/>
</dbReference>
<accession>Q0AMF3</accession>
<dbReference type="KEGG" id="mmr:Mmar10_2248"/>
<dbReference type="Proteomes" id="UP000001964">
    <property type="component" value="Chromosome"/>
</dbReference>
<dbReference type="PANTHER" id="PTHR43684">
    <property type="match status" value="1"/>
</dbReference>
<dbReference type="InterPro" id="IPR014748">
    <property type="entry name" value="Enoyl-CoA_hydra_C"/>
</dbReference>
<dbReference type="Pfam" id="PF00378">
    <property type="entry name" value="ECH_1"/>
    <property type="match status" value="1"/>
</dbReference>
<proteinExistence type="inferred from homology"/>
<keyword evidence="6" id="KW-1185">Reference proteome</keyword>